<dbReference type="EMBL" id="GL996510">
    <property type="protein sequence ID" value="EGV66501.1"/>
    <property type="molecule type" value="Genomic_DNA"/>
</dbReference>
<dbReference type="GO" id="GO:0006431">
    <property type="term" value="P:methionyl-tRNA aminoacylation"/>
    <property type="evidence" value="ECO:0007669"/>
    <property type="project" value="InterPro"/>
</dbReference>
<feature type="domain" description="Methionyl/Leucyl tRNA synthetase" evidence="11">
    <location>
        <begin position="14"/>
        <end position="385"/>
    </location>
</feature>
<dbReference type="SUPFAM" id="SSF47323">
    <property type="entry name" value="Anticodon-binding domain of a subclass of class I aminoacyl-tRNA synthetases"/>
    <property type="match status" value="1"/>
</dbReference>
<evidence type="ECO:0000259" key="11">
    <source>
        <dbReference type="Pfam" id="PF09334"/>
    </source>
</evidence>
<dbReference type="NCBIfam" id="TIGR00398">
    <property type="entry name" value="metG"/>
    <property type="match status" value="1"/>
</dbReference>
<dbReference type="KEGG" id="cten:18248572"/>
<sequence>MFKSFIRHTSTKPFYVTTPIFYVNASPHLGHLYSMLLADVRSRWHKLDPNHQAFLTTGTDEHGLKIQNVAEKQGIPPKQLVDMVSTNFKTLASKLNINYDRFIRTTDSDHIAAVTHFWNIMIQKDLVYKGQHSGWYSVSDETFYPDSHIEEVERDGKKVMISSETKNEVFHHTETNYFFRLAQFKDQLVSFLEANPDWIMPSGKYQELLTELRSEPLSDLSVSRPSSRLKWGIAVPGDDSQNMYVWFDALVNYVTSCGFPDTFELKNGQYQSRGSNPWPATHVIGKDIIRFHCIYWPIFLMAAGVELPKQVLVHSHWLSEGFKMSKSLGNVVDPMATCDYYGEDSLRFFLMEHSSISSDSNYSEKYFNFTRDNLIGKYANIVTRCGGASFNIEQAVVDNNNGCFADIDEFIRSNSLNKDKVEMIITLKNQLLDKLTSLPAIMDESMQRFENRKAIQEWWSVLELTNSFLQQSEPWVYNKPLKEDPSNEKLRLVQSYGILLACESVRICSILISPVIPTLSGKLLDRLGVDAGERNTDYLVPFERISYGKYANGKHELPIQRLPKRQ</sequence>
<dbReference type="InterPro" id="IPR015413">
    <property type="entry name" value="Methionyl/Leucyl_tRNA_Synth"/>
</dbReference>
<dbReference type="Proteomes" id="UP000000707">
    <property type="component" value="Unassembled WGS sequence"/>
</dbReference>
<dbReference type="SUPFAM" id="SSF52374">
    <property type="entry name" value="Nucleotidylyl transferase"/>
    <property type="match status" value="1"/>
</dbReference>
<keyword evidence="6 10" id="KW-0648">Protein biosynthesis</keyword>
<evidence type="ECO:0000259" key="12">
    <source>
        <dbReference type="Pfam" id="PF19303"/>
    </source>
</evidence>
<dbReference type="Gene3D" id="2.170.220.10">
    <property type="match status" value="1"/>
</dbReference>
<dbReference type="InterPro" id="IPR033911">
    <property type="entry name" value="MetRS_core"/>
</dbReference>
<dbReference type="OrthoDB" id="24670at2759"/>
<name>G3AWB1_CANTC</name>
<dbReference type="AlphaFoldDB" id="G3AWB1"/>
<dbReference type="InterPro" id="IPR009080">
    <property type="entry name" value="tRNAsynth_Ia_anticodon-bd"/>
</dbReference>
<gene>
    <name evidence="13" type="ORF">CANTEDRAFT_117443</name>
</gene>
<evidence type="ECO:0000313" key="13">
    <source>
        <dbReference type="EMBL" id="EGV66501.1"/>
    </source>
</evidence>
<organism evidence="14">
    <name type="scientific">Candida tenuis (strain ATCC 10573 / BCRC 21748 / CBS 615 / JCM 9827 / NBRC 10315 / NRRL Y-1498 / VKM Y-70)</name>
    <name type="common">Yeast</name>
    <name type="synonym">Yamadazyma tenuis</name>
    <dbReference type="NCBI Taxonomy" id="590646"/>
    <lineage>
        <taxon>Eukaryota</taxon>
        <taxon>Fungi</taxon>
        <taxon>Dikarya</taxon>
        <taxon>Ascomycota</taxon>
        <taxon>Saccharomycotina</taxon>
        <taxon>Pichiomycetes</taxon>
        <taxon>Debaryomycetaceae</taxon>
        <taxon>Yamadazyma</taxon>
    </lineage>
</organism>
<dbReference type="Pfam" id="PF19303">
    <property type="entry name" value="Anticodon_3"/>
    <property type="match status" value="1"/>
</dbReference>
<keyword evidence="7 10" id="KW-0030">Aminoacyl-tRNA synthetase</keyword>
<evidence type="ECO:0000256" key="9">
    <source>
        <dbReference type="ARBA" id="ARBA00030904"/>
    </source>
</evidence>
<accession>G3AWB1</accession>
<dbReference type="InterPro" id="IPR023457">
    <property type="entry name" value="Met-tRNA_synth_2"/>
</dbReference>
<dbReference type="PANTHER" id="PTHR43326:SF1">
    <property type="entry name" value="METHIONINE--TRNA LIGASE, MITOCHONDRIAL"/>
    <property type="match status" value="1"/>
</dbReference>
<dbReference type="InterPro" id="IPR014758">
    <property type="entry name" value="Met-tRNA_synth"/>
</dbReference>
<evidence type="ECO:0000256" key="10">
    <source>
        <dbReference type="RuleBase" id="RU363039"/>
    </source>
</evidence>
<evidence type="ECO:0000256" key="6">
    <source>
        <dbReference type="ARBA" id="ARBA00022917"/>
    </source>
</evidence>
<evidence type="ECO:0000256" key="7">
    <source>
        <dbReference type="ARBA" id="ARBA00023146"/>
    </source>
</evidence>
<dbReference type="InterPro" id="IPR014729">
    <property type="entry name" value="Rossmann-like_a/b/a_fold"/>
</dbReference>
<dbReference type="InterPro" id="IPR041872">
    <property type="entry name" value="Anticodon_Met"/>
</dbReference>
<dbReference type="STRING" id="590646.G3AWB1"/>
<keyword evidence="3 10" id="KW-0436">Ligase</keyword>
<evidence type="ECO:0000256" key="4">
    <source>
        <dbReference type="ARBA" id="ARBA00022741"/>
    </source>
</evidence>
<dbReference type="Pfam" id="PF09334">
    <property type="entry name" value="tRNA-synt_1g"/>
    <property type="match status" value="1"/>
</dbReference>
<dbReference type="GO" id="GO:0005524">
    <property type="term" value="F:ATP binding"/>
    <property type="evidence" value="ECO:0007669"/>
    <property type="project" value="UniProtKB-KW"/>
</dbReference>
<keyword evidence="5 10" id="KW-0067">ATP-binding</keyword>
<feature type="domain" description="Methionyl-tRNA synthetase anticodon-binding" evidence="12">
    <location>
        <begin position="428"/>
        <end position="538"/>
    </location>
</feature>
<evidence type="ECO:0000256" key="5">
    <source>
        <dbReference type="ARBA" id="ARBA00022840"/>
    </source>
</evidence>
<dbReference type="FunFam" id="2.170.220.10:FF:000002">
    <property type="entry name" value="Methionine--tRNA ligase"/>
    <property type="match status" value="1"/>
</dbReference>
<dbReference type="EC" id="6.1.1.10" evidence="2"/>
<dbReference type="HOGENOM" id="CLU_009710_9_0_1"/>
<keyword evidence="4 10" id="KW-0547">Nucleotide-binding</keyword>
<dbReference type="Gene3D" id="1.10.730.10">
    <property type="entry name" value="Isoleucyl-tRNA Synthetase, Domain 1"/>
    <property type="match status" value="1"/>
</dbReference>
<dbReference type="Gene3D" id="3.40.50.620">
    <property type="entry name" value="HUPs"/>
    <property type="match status" value="1"/>
</dbReference>
<dbReference type="PANTHER" id="PTHR43326">
    <property type="entry name" value="METHIONYL-TRNA SYNTHETASE"/>
    <property type="match status" value="1"/>
</dbReference>
<dbReference type="PRINTS" id="PR01041">
    <property type="entry name" value="TRNASYNTHMET"/>
</dbReference>
<evidence type="ECO:0000256" key="1">
    <source>
        <dbReference type="ARBA" id="ARBA00005594"/>
    </source>
</evidence>
<dbReference type="GeneID" id="18248572"/>
<protein>
    <recommendedName>
        <fullName evidence="8">Methionine--tRNA ligase, mitochondrial</fullName>
        <ecNumber evidence="2">6.1.1.10</ecNumber>
    </recommendedName>
    <alternativeName>
        <fullName evidence="9">Methionyl-tRNA synthetase</fullName>
    </alternativeName>
</protein>
<dbReference type="eggNOG" id="KOG0436">
    <property type="taxonomic scope" value="Eukaryota"/>
</dbReference>
<evidence type="ECO:0000256" key="2">
    <source>
        <dbReference type="ARBA" id="ARBA00012838"/>
    </source>
</evidence>
<evidence type="ECO:0000256" key="8">
    <source>
        <dbReference type="ARBA" id="ARBA00026124"/>
    </source>
</evidence>
<dbReference type="GO" id="GO:0004825">
    <property type="term" value="F:methionine-tRNA ligase activity"/>
    <property type="evidence" value="ECO:0007669"/>
    <property type="project" value="UniProtKB-EC"/>
</dbReference>
<keyword evidence="14" id="KW-1185">Reference proteome</keyword>
<reference evidence="13 14" key="1">
    <citation type="journal article" date="2011" name="Proc. Natl. Acad. Sci. U.S.A.">
        <title>Comparative genomics of xylose-fermenting fungi for enhanced biofuel production.</title>
        <authorList>
            <person name="Wohlbach D.J."/>
            <person name="Kuo A."/>
            <person name="Sato T.K."/>
            <person name="Potts K.M."/>
            <person name="Salamov A.A."/>
            <person name="LaButti K.M."/>
            <person name="Sun H."/>
            <person name="Clum A."/>
            <person name="Pangilinan J.L."/>
            <person name="Lindquist E.A."/>
            <person name="Lucas S."/>
            <person name="Lapidus A."/>
            <person name="Jin M."/>
            <person name="Gunawan C."/>
            <person name="Balan V."/>
            <person name="Dale B.E."/>
            <person name="Jeffries T.W."/>
            <person name="Zinkel R."/>
            <person name="Barry K.W."/>
            <person name="Grigoriev I.V."/>
            <person name="Gasch A.P."/>
        </authorList>
    </citation>
    <scope>NUCLEOTIDE SEQUENCE [LARGE SCALE GENOMIC DNA]</scope>
    <source>
        <strain evidence="14">ATCC 10573 / BCRC 21748 / CBS 615 / JCM 9827 / NBRC 10315 / NRRL Y-1498 / VKM Y-70</strain>
    </source>
</reference>
<evidence type="ECO:0000256" key="3">
    <source>
        <dbReference type="ARBA" id="ARBA00022598"/>
    </source>
</evidence>
<proteinExistence type="inferred from homology"/>
<dbReference type="CDD" id="cd00814">
    <property type="entry name" value="MetRS_core"/>
    <property type="match status" value="1"/>
</dbReference>
<comment type="similarity">
    <text evidence="1 10">Belongs to the class-I aminoacyl-tRNA synthetase family.</text>
</comment>
<evidence type="ECO:0000313" key="14">
    <source>
        <dbReference type="Proteomes" id="UP000000707"/>
    </source>
</evidence>